<protein>
    <submittedName>
        <fullName evidence="1">Outer membrane beta-barrel protein</fullName>
    </submittedName>
</protein>
<accession>A0ABW1ZZI7</accession>
<dbReference type="Gene3D" id="2.40.160.10">
    <property type="entry name" value="Porin"/>
    <property type="match status" value="1"/>
</dbReference>
<dbReference type="InterPro" id="IPR023614">
    <property type="entry name" value="Porin_dom_sf"/>
</dbReference>
<reference evidence="2" key="1">
    <citation type="journal article" date="2019" name="Int. J. Syst. Evol. Microbiol.">
        <title>The Global Catalogue of Microorganisms (GCM) 10K type strain sequencing project: providing services to taxonomists for standard genome sequencing and annotation.</title>
        <authorList>
            <consortium name="The Broad Institute Genomics Platform"/>
            <consortium name="The Broad Institute Genome Sequencing Center for Infectious Disease"/>
            <person name="Wu L."/>
            <person name="Ma J."/>
        </authorList>
    </citation>
    <scope>NUCLEOTIDE SEQUENCE [LARGE SCALE GENOMIC DNA]</scope>
    <source>
        <strain evidence="2">NBRC 111756</strain>
    </source>
</reference>
<evidence type="ECO:0000313" key="1">
    <source>
        <dbReference type="EMBL" id="MFC6670566.1"/>
    </source>
</evidence>
<dbReference type="Proteomes" id="UP001596422">
    <property type="component" value="Unassembled WGS sequence"/>
</dbReference>
<keyword evidence="2" id="KW-1185">Reference proteome</keyword>
<gene>
    <name evidence="1" type="ORF">ACFQDL_11045</name>
</gene>
<proteinExistence type="predicted"/>
<dbReference type="EMBL" id="JBHSWE010000001">
    <property type="protein sequence ID" value="MFC6670566.1"/>
    <property type="molecule type" value="Genomic_DNA"/>
</dbReference>
<dbReference type="SUPFAM" id="SSF56935">
    <property type="entry name" value="Porins"/>
    <property type="match status" value="1"/>
</dbReference>
<comment type="caution">
    <text evidence="1">The sequence shown here is derived from an EMBL/GenBank/DDBJ whole genome shotgun (WGS) entry which is preliminary data.</text>
</comment>
<sequence>MRTEFSSRHRLDLNAGYDRVEQVADSTLLGENDRYHSSSVGAVYGFGIESATMQLELAVDQERKRFDNSGTLNRDKDHNSRALSATAYYRLAPKTRALFEVGATEFDYLGFPSSGGTNPDLDSVNHSYFAGLAFDATAKTTGSFRIGHEEKDFDDPDKNDPGLTAWRADLTWQPRSYSTFRLTARQGIDEGSIEEQFVETRTTGLAWNHRWNAFFSTGLAYARTKKDYENAANRQDDMNSYRIGLTWDLRRWVSLELGYRYRERDSNVDRENFERNLYSAGLNVSL</sequence>
<dbReference type="RefSeq" id="WP_379909073.1">
    <property type="nucleotide sequence ID" value="NZ_JBHSWE010000001.1"/>
</dbReference>
<dbReference type="InterPro" id="IPR018759">
    <property type="entry name" value="BBP2_2"/>
</dbReference>
<evidence type="ECO:0000313" key="2">
    <source>
        <dbReference type="Proteomes" id="UP001596422"/>
    </source>
</evidence>
<dbReference type="Pfam" id="PF10082">
    <property type="entry name" value="BBP2_2"/>
    <property type="match status" value="1"/>
</dbReference>
<organism evidence="1 2">
    <name type="scientific">Marinobacterium aestuariivivens</name>
    <dbReference type="NCBI Taxonomy" id="1698799"/>
    <lineage>
        <taxon>Bacteria</taxon>
        <taxon>Pseudomonadati</taxon>
        <taxon>Pseudomonadota</taxon>
        <taxon>Gammaproteobacteria</taxon>
        <taxon>Oceanospirillales</taxon>
        <taxon>Oceanospirillaceae</taxon>
        <taxon>Marinobacterium</taxon>
    </lineage>
</organism>
<name>A0ABW1ZZI7_9GAMM</name>